<sequence length="1018" mass="113677">MNSIYNLRLNLHALITICFIGLIVNSSFAAGVVQQSHVVGRVSDVRKAPIHGVLVEDVDGSNKTYTDKNGQYSIEVASSTSKLRFSHVAFDSKEVGVGSKTIINLTLAAKKTALNEVVNLNYYNVAKRNTTGALGYMDMESLKLAPVTRFDEALAGRVAGLRVIAPQGQPGDPLAYVVRGENSVQHTQPLLVVDGIPVENHHNLVLNTDDIANLTVLKDASQLALYGSRGGNGVILIETNKGFAGKSSIKFNSFLGFQNIAKQMDMMSPYEFVRYQIELDPEHTKPMYTPADLIPGSVGYDSQGRVLMNYKDIDGIDWQDEVFRNALIQRYSLSLSGGDANTKFVSSTSFSDQKGVLMNSGAKTYQGRVNLTQRIGRFINSGFGINYGKRPRNGQLLNFEEAVDLSTYSLYRMWGARPVSGDNNIDILTPFLDPDYNKAPQIKYNPVVSLENEQKKRANSNLLSHIYLDFDILPNLKAKAQGSFLSDMVDGTGFYNTKTPSGSGANGVNGTSYYSKTRQSTLDFMLSYNEVFKRDHTLDVQGGYSYNKGVTEAYAFDVTHLPNEGIGEHGFDEGLPVYTLSKKWDDRYSSFYLRGGYNFRYKYFLSGVLRGDEVIGNKFVYSPAIALSWDMKNEDFLRNSKTISSSKLRASYGRSGIRMMNSLTPVFATNIIAPEGTLWEAVDQLDIGYDLGLWGDRLIVNLDYYDKVNSADSRFYSAARIENRGIEIGLTSVNINRPNLKWRSHFNISFNRNRVLSVHDRSPTMSSMFISDSPLYTVVPGKALAMFYGYQFDGVYQVEDFDENNGVYTLKSDISGNGSFRANIQPGDIRYVDQNSDGFIDEEDQVTLGSSMPKYFGGFNNSVNYKSFDLNIFFQWSYGNKVFNGNRMAFEGNYLQQTGLNQYASYQERWTPENRSQTLFRTGGQGEAGMLSDRTLEDGSYLRLKTVSLGYTLPKKWLKVKSVKDLRLSCSAQNLLTFTKYKGMDPEVSVGHSILTQGFDYGAYPQFRTVSFGLNATF</sequence>
<evidence type="ECO:0000313" key="3">
    <source>
        <dbReference type="EMBL" id="ERJ57852.1"/>
    </source>
</evidence>
<dbReference type="Gene3D" id="2.60.40.1120">
    <property type="entry name" value="Carboxypeptidase-like, regulatory domain"/>
    <property type="match status" value="1"/>
</dbReference>
<name>U2HQT9_9SPHI</name>
<accession>U2HQT9</accession>
<evidence type="ECO:0000256" key="1">
    <source>
        <dbReference type="SAM" id="SignalP"/>
    </source>
</evidence>
<dbReference type="InterPro" id="IPR023997">
    <property type="entry name" value="TonB-dep_OMP_SusC/RagA_CS"/>
</dbReference>
<dbReference type="Gene3D" id="2.170.130.10">
    <property type="entry name" value="TonB-dependent receptor, plug domain"/>
    <property type="match status" value="1"/>
</dbReference>
<evidence type="ECO:0000313" key="4">
    <source>
        <dbReference type="EMBL" id="ERJ60303.1"/>
    </source>
</evidence>
<keyword evidence="1" id="KW-0732">Signal</keyword>
<dbReference type="SUPFAM" id="SSF49464">
    <property type="entry name" value="Carboxypeptidase regulatory domain-like"/>
    <property type="match status" value="1"/>
</dbReference>
<dbReference type="STRING" id="1346330.M472_03640"/>
<dbReference type="EMBL" id="ATDL01000007">
    <property type="protein sequence ID" value="ERJ60303.1"/>
    <property type="molecule type" value="Genomic_DNA"/>
</dbReference>
<dbReference type="SUPFAM" id="SSF56935">
    <property type="entry name" value="Porins"/>
    <property type="match status" value="1"/>
</dbReference>
<feature type="signal peptide" evidence="1">
    <location>
        <begin position="1"/>
        <end position="29"/>
    </location>
</feature>
<dbReference type="Proteomes" id="UP000016584">
    <property type="component" value="Unassembled WGS sequence"/>
</dbReference>
<evidence type="ECO:0000259" key="2">
    <source>
        <dbReference type="Pfam" id="PF07715"/>
    </source>
</evidence>
<dbReference type="NCBIfam" id="TIGR04057">
    <property type="entry name" value="SusC_RagA_signa"/>
    <property type="match status" value="1"/>
</dbReference>
<feature type="chain" id="PRO_5007729468" description="TonB-dependent receptor plug domain-containing protein" evidence="1">
    <location>
        <begin position="30"/>
        <end position="1018"/>
    </location>
</feature>
<protein>
    <recommendedName>
        <fullName evidence="2">TonB-dependent receptor plug domain-containing protein</fullName>
    </recommendedName>
</protein>
<dbReference type="eggNOG" id="COG1629">
    <property type="taxonomic scope" value="Bacteria"/>
</dbReference>
<dbReference type="NCBIfam" id="TIGR04056">
    <property type="entry name" value="OMP_RagA_SusC"/>
    <property type="match status" value="1"/>
</dbReference>
<dbReference type="EMBL" id="ATDL01000021">
    <property type="protein sequence ID" value="ERJ57852.1"/>
    <property type="molecule type" value="Genomic_DNA"/>
</dbReference>
<keyword evidence="5" id="KW-1185">Reference proteome</keyword>
<dbReference type="AlphaFoldDB" id="U2HQT9"/>
<reference evidence="3 5" key="1">
    <citation type="journal article" date="2013" name="Genome Announc.">
        <title>The Draft Genome Sequence of Sphingomonas paucimobilis Strain HER1398 (Proteobacteria), Host to the Giant PAU Phage, Indicates That It Is a Member of the Genus Sphingobacterium (Bacteroidetes).</title>
        <authorList>
            <person name="White R.A.III."/>
            <person name="Suttle C.A."/>
        </authorList>
    </citation>
    <scope>NUCLEOTIDE SEQUENCE [LARGE SCALE GENOMIC DNA]</scope>
    <source>
        <strain evidence="3 5">HER1398</strain>
    </source>
</reference>
<dbReference type="InterPro" id="IPR008969">
    <property type="entry name" value="CarboxyPept-like_regulatory"/>
</dbReference>
<dbReference type="Pfam" id="PF07715">
    <property type="entry name" value="Plug"/>
    <property type="match status" value="1"/>
</dbReference>
<organism evidence="3 5">
    <name type="scientific">Sphingobacterium paucimobilis HER1398</name>
    <dbReference type="NCBI Taxonomy" id="1346330"/>
    <lineage>
        <taxon>Bacteria</taxon>
        <taxon>Pseudomonadati</taxon>
        <taxon>Bacteroidota</taxon>
        <taxon>Sphingobacteriia</taxon>
        <taxon>Sphingobacteriales</taxon>
        <taxon>Sphingobacteriaceae</taxon>
        <taxon>Sphingobacterium</taxon>
    </lineage>
</organism>
<evidence type="ECO:0000313" key="5">
    <source>
        <dbReference type="Proteomes" id="UP000016584"/>
    </source>
</evidence>
<dbReference type="InterPro" id="IPR012910">
    <property type="entry name" value="Plug_dom"/>
</dbReference>
<proteinExistence type="predicted"/>
<dbReference type="Pfam" id="PF13715">
    <property type="entry name" value="CarbopepD_reg_2"/>
    <property type="match status" value="1"/>
</dbReference>
<comment type="caution">
    <text evidence="3">The sequence shown here is derived from an EMBL/GenBank/DDBJ whole genome shotgun (WGS) entry which is preliminary data.</text>
</comment>
<gene>
    <name evidence="3" type="ORF">M472_03640</name>
    <name evidence="4" type="ORF">M472_16210</name>
</gene>
<dbReference type="InterPro" id="IPR037066">
    <property type="entry name" value="Plug_dom_sf"/>
</dbReference>
<dbReference type="PATRIC" id="fig|1346330.5.peg.1265"/>
<feature type="domain" description="TonB-dependent receptor plug" evidence="2">
    <location>
        <begin position="127"/>
        <end position="234"/>
    </location>
</feature>
<dbReference type="InterPro" id="IPR023996">
    <property type="entry name" value="TonB-dep_OMP_SusC/RagA"/>
</dbReference>